<name>A0A934W5N9_9BURK</name>
<dbReference type="InterPro" id="IPR036465">
    <property type="entry name" value="vWFA_dom_sf"/>
</dbReference>
<evidence type="ECO:0000256" key="2">
    <source>
        <dbReference type="ARBA" id="ARBA00022692"/>
    </source>
</evidence>
<feature type="transmembrane region" description="Helical" evidence="6">
    <location>
        <begin position="6"/>
        <end position="26"/>
    </location>
</feature>
<feature type="transmembrane region" description="Helical" evidence="6">
    <location>
        <begin position="324"/>
        <end position="347"/>
    </location>
</feature>
<proteinExistence type="predicted"/>
<evidence type="ECO:0000256" key="4">
    <source>
        <dbReference type="ARBA" id="ARBA00023136"/>
    </source>
</evidence>
<sequence length="351" mass="37950">MTFIWPELLWLLLAVPLSAGLYWYWLRRRARAALHFASLGVVKEALSGRRQTRRHIPPTLMLLALGCLIVAMARPVARTALPFTASTVVLAIDTSLSMVAQDFEPNRLAAAQMAAKQFIQQRPAHTRLGIVSFAGTAALVQAPTADAERAIEAVDALRLESMTAVGSGILVSLKTLFPDEEMDLMAVDPRVRAKDDRNGARSLDEGGRKEAPKAKVNRPGSYSSAAIILLSDGQTTMGPDPIEAARMAAERGVPIYTVGVGTTEGRIISLGNYRFNATLDEDTLKEIAAITHGEYYNATDAAALVNIYRNLNAKVLIDRQAKEISALFCAAAALCAIVAAMLSMLWFSRVA</sequence>
<dbReference type="PROSITE" id="PS50234">
    <property type="entry name" value="VWFA"/>
    <property type="match status" value="1"/>
</dbReference>
<reference evidence="8" key="1">
    <citation type="submission" date="2021-01" db="EMBL/GenBank/DDBJ databases">
        <title>Genome sequence of strain Noviherbaspirillum sp. DKR-6.</title>
        <authorList>
            <person name="Chaudhary D.K."/>
        </authorList>
    </citation>
    <scope>NUCLEOTIDE SEQUENCE</scope>
    <source>
        <strain evidence="8">DKR-6</strain>
    </source>
</reference>
<dbReference type="Proteomes" id="UP000622890">
    <property type="component" value="Unassembled WGS sequence"/>
</dbReference>
<dbReference type="Pfam" id="PF00092">
    <property type="entry name" value="VWA"/>
    <property type="match status" value="1"/>
</dbReference>
<dbReference type="InterPro" id="IPR002035">
    <property type="entry name" value="VWF_A"/>
</dbReference>
<evidence type="ECO:0000313" key="9">
    <source>
        <dbReference type="Proteomes" id="UP000622890"/>
    </source>
</evidence>
<keyword evidence="9" id="KW-1185">Reference proteome</keyword>
<evidence type="ECO:0000259" key="7">
    <source>
        <dbReference type="PROSITE" id="PS50234"/>
    </source>
</evidence>
<dbReference type="SUPFAM" id="SSF53300">
    <property type="entry name" value="vWA-like"/>
    <property type="match status" value="1"/>
</dbReference>
<dbReference type="SMART" id="SM00327">
    <property type="entry name" value="VWA"/>
    <property type="match status" value="1"/>
</dbReference>
<evidence type="ECO:0000256" key="6">
    <source>
        <dbReference type="SAM" id="Phobius"/>
    </source>
</evidence>
<dbReference type="RefSeq" id="WP_200591961.1">
    <property type="nucleotide sequence ID" value="NZ_JAEPBG010000004.1"/>
</dbReference>
<organism evidence="8 9">
    <name type="scientific">Noviherbaspirillum pedocola</name>
    <dbReference type="NCBI Taxonomy" id="2801341"/>
    <lineage>
        <taxon>Bacteria</taxon>
        <taxon>Pseudomonadati</taxon>
        <taxon>Pseudomonadota</taxon>
        <taxon>Betaproteobacteria</taxon>
        <taxon>Burkholderiales</taxon>
        <taxon>Oxalobacteraceae</taxon>
        <taxon>Noviherbaspirillum</taxon>
    </lineage>
</organism>
<comment type="caution">
    <text evidence="8">The sequence shown here is derived from an EMBL/GenBank/DDBJ whole genome shotgun (WGS) entry which is preliminary data.</text>
</comment>
<dbReference type="EMBL" id="JAEPBG010000004">
    <property type="protein sequence ID" value="MBK4735177.1"/>
    <property type="molecule type" value="Genomic_DNA"/>
</dbReference>
<dbReference type="Pfam" id="PF07584">
    <property type="entry name" value="BatA"/>
    <property type="match status" value="1"/>
</dbReference>
<evidence type="ECO:0000313" key="8">
    <source>
        <dbReference type="EMBL" id="MBK4735177.1"/>
    </source>
</evidence>
<dbReference type="PANTHER" id="PTHR22550:SF5">
    <property type="entry name" value="LEUCINE ZIPPER PROTEIN 4"/>
    <property type="match status" value="1"/>
</dbReference>
<feature type="region of interest" description="Disordered" evidence="5">
    <location>
        <begin position="195"/>
        <end position="218"/>
    </location>
</feature>
<dbReference type="InterPro" id="IPR050768">
    <property type="entry name" value="UPF0353/GerABKA_families"/>
</dbReference>
<keyword evidence="3 6" id="KW-1133">Transmembrane helix</keyword>
<evidence type="ECO:0000256" key="1">
    <source>
        <dbReference type="ARBA" id="ARBA00022475"/>
    </source>
</evidence>
<dbReference type="InterPro" id="IPR024163">
    <property type="entry name" value="Aerotolerance_reg_N"/>
</dbReference>
<protein>
    <submittedName>
        <fullName evidence="8">VWA domain-containing protein</fullName>
    </submittedName>
</protein>
<evidence type="ECO:0000256" key="3">
    <source>
        <dbReference type="ARBA" id="ARBA00022989"/>
    </source>
</evidence>
<feature type="compositionally biased region" description="Basic and acidic residues" evidence="5">
    <location>
        <begin position="195"/>
        <end position="213"/>
    </location>
</feature>
<dbReference type="Pfam" id="PF13519">
    <property type="entry name" value="VWA_2"/>
    <property type="match status" value="1"/>
</dbReference>
<keyword evidence="4 6" id="KW-0472">Membrane</keyword>
<accession>A0A934W5N9</accession>
<keyword evidence="1" id="KW-1003">Cell membrane</keyword>
<dbReference type="PANTHER" id="PTHR22550">
    <property type="entry name" value="SPORE GERMINATION PROTEIN"/>
    <property type="match status" value="1"/>
</dbReference>
<gene>
    <name evidence="8" type="ORF">JJB74_11195</name>
</gene>
<dbReference type="AlphaFoldDB" id="A0A934W5N9"/>
<keyword evidence="2 6" id="KW-0812">Transmembrane</keyword>
<feature type="domain" description="VWFA" evidence="7">
    <location>
        <begin position="87"/>
        <end position="311"/>
    </location>
</feature>
<dbReference type="Gene3D" id="3.40.50.410">
    <property type="entry name" value="von Willebrand factor, type A domain"/>
    <property type="match status" value="1"/>
</dbReference>
<evidence type="ECO:0000256" key="5">
    <source>
        <dbReference type="SAM" id="MobiDB-lite"/>
    </source>
</evidence>